<dbReference type="Proteomes" id="UP000283254">
    <property type="component" value="Unassembled WGS sequence"/>
</dbReference>
<dbReference type="InterPro" id="IPR012136">
    <property type="entry name" value="NADH_DH_b"/>
</dbReference>
<dbReference type="PIRSF" id="PIRSF000204">
    <property type="entry name" value="PNTB"/>
    <property type="match status" value="1"/>
</dbReference>
<keyword evidence="11 16" id="KW-1133">Transmembrane helix</keyword>
<dbReference type="SUPFAM" id="SSF52467">
    <property type="entry name" value="DHS-like NAD/FAD-binding domain"/>
    <property type="match status" value="1"/>
</dbReference>
<evidence type="ECO:0000256" key="6">
    <source>
        <dbReference type="ARBA" id="ARBA00022475"/>
    </source>
</evidence>
<comment type="subcellular location">
    <subcellularLocation>
        <location evidence="2">Cell inner membrane</location>
        <topology evidence="2">Multi-pass membrane protein</topology>
    </subcellularLocation>
</comment>
<keyword evidence="8 16" id="KW-0812">Transmembrane</keyword>
<evidence type="ECO:0000256" key="16">
    <source>
        <dbReference type="SAM" id="Phobius"/>
    </source>
</evidence>
<evidence type="ECO:0000313" key="18">
    <source>
        <dbReference type="EMBL" id="RNF28454.1"/>
    </source>
</evidence>
<dbReference type="EC" id="7.1.1.1" evidence="4 15"/>
<feature type="transmembrane region" description="Helical" evidence="16">
    <location>
        <begin position="140"/>
        <end position="163"/>
    </location>
</feature>
<comment type="caution">
    <text evidence="18">The sequence shown here is derived from an EMBL/GenBank/DDBJ whole genome shotgun (WGS) entry which is preliminary data.</text>
</comment>
<name>A0A422QET0_9BURK</name>
<keyword evidence="9 15" id="KW-0521">NADP</keyword>
<dbReference type="FunFam" id="3.40.50.1220:FF:000002">
    <property type="entry name" value="NAD(P) transhydrogenase subunit beta"/>
    <property type="match status" value="1"/>
</dbReference>
<evidence type="ECO:0000259" key="17">
    <source>
        <dbReference type="Pfam" id="PF02233"/>
    </source>
</evidence>
<keyword evidence="7 15" id="KW-0997">Cell inner membrane</keyword>
<dbReference type="Gene3D" id="3.40.50.1220">
    <property type="entry name" value="TPP-binding domain"/>
    <property type="match status" value="1"/>
</dbReference>
<evidence type="ECO:0000256" key="3">
    <source>
        <dbReference type="ARBA" id="ARBA00007919"/>
    </source>
</evidence>
<evidence type="ECO:0000256" key="14">
    <source>
        <dbReference type="ARBA" id="ARBA00048202"/>
    </source>
</evidence>
<dbReference type="EMBL" id="JSAB01000330">
    <property type="protein sequence ID" value="RNF28454.1"/>
    <property type="molecule type" value="Genomic_DNA"/>
</dbReference>
<dbReference type="InterPro" id="IPR029035">
    <property type="entry name" value="DHS-like_NAD/FAD-binding_dom"/>
</dbReference>
<evidence type="ECO:0000256" key="11">
    <source>
        <dbReference type="ARBA" id="ARBA00022989"/>
    </source>
</evidence>
<keyword evidence="10 15" id="KW-1278">Translocase</keyword>
<dbReference type="Pfam" id="PF02233">
    <property type="entry name" value="PNTB"/>
    <property type="match status" value="1"/>
</dbReference>
<feature type="transmembrane region" description="Helical" evidence="16">
    <location>
        <begin position="68"/>
        <end position="87"/>
    </location>
</feature>
<feature type="domain" description="NADP transhydrogenase beta-like" evidence="17">
    <location>
        <begin position="10"/>
        <end position="482"/>
    </location>
</feature>
<dbReference type="PANTHER" id="PTHR44758:SF1">
    <property type="entry name" value="NAD(P) TRANSHYDROGENASE SUBUNIT BETA"/>
    <property type="match status" value="1"/>
</dbReference>
<organism evidence="18 19">
    <name type="scientific">Massilia aurea</name>
    <dbReference type="NCBI Taxonomy" id="373040"/>
    <lineage>
        <taxon>Bacteria</taxon>
        <taxon>Pseudomonadati</taxon>
        <taxon>Pseudomonadota</taxon>
        <taxon>Betaproteobacteria</taxon>
        <taxon>Burkholderiales</taxon>
        <taxon>Oxalobacteraceae</taxon>
        <taxon>Telluria group</taxon>
        <taxon>Massilia</taxon>
    </lineage>
</organism>
<evidence type="ECO:0000256" key="1">
    <source>
        <dbReference type="ARBA" id="ARBA00003943"/>
    </source>
</evidence>
<dbReference type="InterPro" id="IPR034300">
    <property type="entry name" value="PNTB-like"/>
</dbReference>
<accession>A0A422QET0</accession>
<dbReference type="GO" id="GO:0008750">
    <property type="term" value="F:proton-translocating NAD(P)+ transhydrogenase activity"/>
    <property type="evidence" value="ECO:0007669"/>
    <property type="project" value="UniProtKB-EC"/>
</dbReference>
<feature type="transmembrane region" description="Helical" evidence="16">
    <location>
        <begin position="238"/>
        <end position="256"/>
    </location>
</feature>
<reference evidence="18" key="1">
    <citation type="submission" date="2014-10" db="EMBL/GenBank/DDBJ databases">
        <title>Massilia sp. genome.</title>
        <authorList>
            <person name="Xu B."/>
            <person name="Dai L."/>
            <person name="Huang Z."/>
        </authorList>
    </citation>
    <scope>NUCLEOTIDE SEQUENCE [LARGE SCALE GENOMIC DNA]</scope>
    <source>
        <strain evidence="18">CFS-1</strain>
    </source>
</reference>
<feature type="transmembrane region" description="Helical" evidence="16">
    <location>
        <begin position="36"/>
        <end position="56"/>
    </location>
</feature>
<comment type="similarity">
    <text evidence="3 15">Belongs to the PNT beta subunit family.</text>
</comment>
<dbReference type="PANTHER" id="PTHR44758">
    <property type="entry name" value="NAD(P) TRANSHYDROGENASE SUBUNIT BETA"/>
    <property type="match status" value="1"/>
</dbReference>
<comment type="function">
    <text evidence="1 15">The transhydrogenation between NADH and NADP is coupled to respiration and ATP hydrolysis and functions as a proton pump across the membrane.</text>
</comment>
<evidence type="ECO:0000256" key="8">
    <source>
        <dbReference type="ARBA" id="ARBA00022692"/>
    </source>
</evidence>
<evidence type="ECO:0000256" key="10">
    <source>
        <dbReference type="ARBA" id="ARBA00022967"/>
    </source>
</evidence>
<keyword evidence="13 15" id="KW-0472">Membrane</keyword>
<keyword evidence="6 15" id="KW-1003">Cell membrane</keyword>
<evidence type="ECO:0000313" key="19">
    <source>
        <dbReference type="Proteomes" id="UP000283254"/>
    </source>
</evidence>
<proteinExistence type="inferred from homology"/>
<evidence type="ECO:0000256" key="7">
    <source>
        <dbReference type="ARBA" id="ARBA00022519"/>
    </source>
</evidence>
<dbReference type="GO" id="GO:0005886">
    <property type="term" value="C:plasma membrane"/>
    <property type="evidence" value="ECO:0007669"/>
    <property type="project" value="UniProtKB-SubCell"/>
</dbReference>
<dbReference type="RefSeq" id="WP_123071733.1">
    <property type="nucleotide sequence ID" value="NZ_JSAB01000330.1"/>
</dbReference>
<gene>
    <name evidence="18" type="ORF">NM04_23110</name>
</gene>
<sequence>MNAISMNLVTLFYLVASVCFIQALKGLSSPSTARIGNAFGMAGMGIAVVTTVALMLKLQDSLGQGGGSGFGLVVLGVVVGGAIGAYAAKKVEMTKMPELVAAMHSLIGLAAVCIAIAAVSEPWAFNIATRDGALPFGNRLELFIGTFVGAVTFSGSVIAFGKLSGKYKFRLFQGAPVRFGGQHILNLVLAIAIVVLGLMFCFADGVAPAWTPFVVMAALAFVLGVLIIIPIGGADMPVVVSMLNSYSGWAAAGIGFSLNNSMLIIAGSLVGSSGAILSYIMCKAMNRSFFNVILGGFGGEAVADDGGAKEQRPVKSGSAEDAAFILQNAESVIIVPGYGLAVARAQHTVKELVDKLTEHGVTVRYAIHPVAGRMPGHMNVLLAEAEVPYDQVAEMEDINGDFGQTDVVLILGANDVVNPAAKDPKSPIAGMPILEAYRAKSIIVNKRSMASGYAGLDNDLFYQPNTMMVFGDAKKVIESMVKAVE</sequence>
<feature type="transmembrane region" description="Helical" evidence="16">
    <location>
        <begin position="209"/>
        <end position="231"/>
    </location>
</feature>
<evidence type="ECO:0000256" key="2">
    <source>
        <dbReference type="ARBA" id="ARBA00004429"/>
    </source>
</evidence>
<evidence type="ECO:0000256" key="4">
    <source>
        <dbReference type="ARBA" id="ARBA00012943"/>
    </source>
</evidence>
<dbReference type="OrthoDB" id="9763786at2"/>
<keyword evidence="12 15" id="KW-0520">NAD</keyword>
<dbReference type="GO" id="GO:0050661">
    <property type="term" value="F:NADP binding"/>
    <property type="evidence" value="ECO:0007669"/>
    <property type="project" value="InterPro"/>
</dbReference>
<comment type="catalytic activity">
    <reaction evidence="14 15">
        <text>NAD(+) + NADPH + H(+)(in) = NADH + NADP(+) + H(+)(out)</text>
        <dbReference type="Rhea" id="RHEA:47992"/>
        <dbReference type="ChEBI" id="CHEBI:15378"/>
        <dbReference type="ChEBI" id="CHEBI:57540"/>
        <dbReference type="ChEBI" id="CHEBI:57783"/>
        <dbReference type="ChEBI" id="CHEBI:57945"/>
        <dbReference type="ChEBI" id="CHEBI:58349"/>
        <dbReference type="EC" id="7.1.1.1"/>
    </reaction>
</comment>
<feature type="transmembrane region" description="Helical" evidence="16">
    <location>
        <begin position="184"/>
        <end position="203"/>
    </location>
</feature>
<evidence type="ECO:0000256" key="15">
    <source>
        <dbReference type="PIRNR" id="PIRNR000204"/>
    </source>
</evidence>
<evidence type="ECO:0000256" key="12">
    <source>
        <dbReference type="ARBA" id="ARBA00023027"/>
    </source>
</evidence>
<feature type="transmembrane region" description="Helical" evidence="16">
    <location>
        <begin position="262"/>
        <end position="282"/>
    </location>
</feature>
<keyword evidence="19" id="KW-1185">Reference proteome</keyword>
<feature type="transmembrane region" description="Helical" evidence="16">
    <location>
        <begin position="99"/>
        <end position="120"/>
    </location>
</feature>
<evidence type="ECO:0000256" key="13">
    <source>
        <dbReference type="ARBA" id="ARBA00023136"/>
    </source>
</evidence>
<protein>
    <recommendedName>
        <fullName evidence="5 15">NAD(P) transhydrogenase subunit beta</fullName>
        <ecNumber evidence="4 15">7.1.1.1</ecNumber>
    </recommendedName>
    <alternativeName>
        <fullName evidence="15">Nicotinamide nucleotide transhydrogenase subunit beta</fullName>
    </alternativeName>
</protein>
<feature type="transmembrane region" description="Helical" evidence="16">
    <location>
        <begin position="6"/>
        <end position="24"/>
    </location>
</feature>
<dbReference type="AlphaFoldDB" id="A0A422QET0"/>
<evidence type="ECO:0000256" key="5">
    <source>
        <dbReference type="ARBA" id="ARBA00014581"/>
    </source>
</evidence>
<evidence type="ECO:0000256" key="9">
    <source>
        <dbReference type="ARBA" id="ARBA00022857"/>
    </source>
</evidence>